<sequence length="267" mass="31719">MEWINSGFEFVKVLGGLITLLSPIFLFFYSYANRRILTNKLENLVSIFLIFICNLIVHLYFVLLIINSHFYVNKQWTFYNDSLTIVLLVITNFIMFIGILVEIFFEMKIRLSFSFFKVGNISGLLLKQKVTESHRIIQYQVLDDRLEENKLSKFYKKINRESGFSVNEDYKEHNYFVSDVILRLRNIRIMKNKLSLLSVVILRWVLIIIVGLIGLTKGPDFIDDKIWVFSNLFIIALITIFKNFISITEVFKNNEELIRKEYENIRY</sequence>
<dbReference type="EMBL" id="CP022046">
    <property type="protein sequence ID" value="ASE35423.1"/>
    <property type="molecule type" value="Genomic_DNA"/>
</dbReference>
<evidence type="ECO:0000313" key="3">
    <source>
        <dbReference type="Proteomes" id="UP000197058"/>
    </source>
</evidence>
<feature type="transmembrane region" description="Helical" evidence="1">
    <location>
        <begin position="226"/>
        <end position="245"/>
    </location>
</feature>
<feature type="transmembrane region" description="Helical" evidence="1">
    <location>
        <begin position="44"/>
        <end position="65"/>
    </location>
</feature>
<keyword evidence="1" id="KW-0812">Transmembrane</keyword>
<proteinExistence type="predicted"/>
<evidence type="ECO:0000256" key="1">
    <source>
        <dbReference type="SAM" id="Phobius"/>
    </source>
</evidence>
<accession>A0AAI8DJZ7</accession>
<evidence type="ECO:0000313" key="2">
    <source>
        <dbReference type="EMBL" id="ASE35423.1"/>
    </source>
</evidence>
<gene>
    <name evidence="2" type="ORF">CEP64_12780</name>
</gene>
<dbReference type="KEGG" id="sscu:CEP64_12780"/>
<dbReference type="RefSeq" id="WP_058590984.1">
    <property type="nucleotide sequence ID" value="NZ_CP022046.2"/>
</dbReference>
<name>A0AAI8DJZ7_MAMSC</name>
<feature type="transmembrane region" description="Helical" evidence="1">
    <location>
        <begin position="194"/>
        <end position="214"/>
    </location>
</feature>
<feature type="transmembrane region" description="Helical" evidence="1">
    <location>
        <begin position="85"/>
        <end position="105"/>
    </location>
</feature>
<organism evidence="2 3">
    <name type="scientific">Mammaliicoccus sciuri</name>
    <name type="common">Staphylococcus sciuri</name>
    <dbReference type="NCBI Taxonomy" id="1296"/>
    <lineage>
        <taxon>Bacteria</taxon>
        <taxon>Bacillati</taxon>
        <taxon>Bacillota</taxon>
        <taxon>Bacilli</taxon>
        <taxon>Bacillales</taxon>
        <taxon>Staphylococcaceae</taxon>
        <taxon>Mammaliicoccus</taxon>
    </lineage>
</organism>
<keyword evidence="1" id="KW-0472">Membrane</keyword>
<reference evidence="3" key="1">
    <citation type="submission" date="2017-06" db="EMBL/GenBank/DDBJ databases">
        <title>FDA dAtabase for Regulatory Grade micrObial Sequences (FDA-ARGOS): Supporting development and validation of Infectious Disease Dx tests.</title>
        <authorList>
            <person name="Goldberg B."/>
            <person name="Campos J."/>
            <person name="Tallon L."/>
            <person name="Sadzewicz L."/>
            <person name="Sengamalay N."/>
            <person name="Ott S."/>
            <person name="Godinez A."/>
            <person name="Nagaraj S."/>
            <person name="Vavikolanu K."/>
            <person name="Nadendla S."/>
            <person name="George J."/>
            <person name="Geyer C."/>
            <person name="Sichtig H."/>
        </authorList>
    </citation>
    <scope>NUCLEOTIDE SEQUENCE [LARGE SCALE GENOMIC DNA]</scope>
    <source>
        <strain evidence="3">FDAARGOS_285</strain>
    </source>
</reference>
<feature type="transmembrane region" description="Helical" evidence="1">
    <location>
        <begin position="13"/>
        <end position="32"/>
    </location>
</feature>
<keyword evidence="1" id="KW-1133">Transmembrane helix</keyword>
<protein>
    <submittedName>
        <fullName evidence="2">Uncharacterized protein</fullName>
    </submittedName>
</protein>
<dbReference type="AlphaFoldDB" id="A0AAI8DJZ7"/>
<dbReference type="Proteomes" id="UP000197058">
    <property type="component" value="Chromosome"/>
</dbReference>